<proteinExistence type="predicted"/>
<organism evidence="1">
    <name type="scientific">Anguilla anguilla</name>
    <name type="common">European freshwater eel</name>
    <name type="synonym">Muraena anguilla</name>
    <dbReference type="NCBI Taxonomy" id="7936"/>
    <lineage>
        <taxon>Eukaryota</taxon>
        <taxon>Metazoa</taxon>
        <taxon>Chordata</taxon>
        <taxon>Craniata</taxon>
        <taxon>Vertebrata</taxon>
        <taxon>Euteleostomi</taxon>
        <taxon>Actinopterygii</taxon>
        <taxon>Neopterygii</taxon>
        <taxon>Teleostei</taxon>
        <taxon>Anguilliformes</taxon>
        <taxon>Anguillidae</taxon>
        <taxon>Anguilla</taxon>
    </lineage>
</organism>
<accession>A0A0E9PBJ1</accession>
<evidence type="ECO:0000313" key="1">
    <source>
        <dbReference type="EMBL" id="JAH01647.1"/>
    </source>
</evidence>
<protein>
    <submittedName>
        <fullName evidence="1">Uncharacterized protein</fullName>
    </submittedName>
</protein>
<dbReference type="EMBL" id="GBXM01106930">
    <property type="protein sequence ID" value="JAH01647.1"/>
    <property type="molecule type" value="Transcribed_RNA"/>
</dbReference>
<dbReference type="AlphaFoldDB" id="A0A0E9PBJ1"/>
<reference evidence="1" key="1">
    <citation type="submission" date="2014-11" db="EMBL/GenBank/DDBJ databases">
        <authorList>
            <person name="Amaro Gonzalez C."/>
        </authorList>
    </citation>
    <scope>NUCLEOTIDE SEQUENCE</scope>
</reference>
<reference evidence="1" key="2">
    <citation type="journal article" date="2015" name="Fish Shellfish Immunol.">
        <title>Early steps in the European eel (Anguilla anguilla)-Vibrio vulnificus interaction in the gills: Role of the RtxA13 toxin.</title>
        <authorList>
            <person name="Callol A."/>
            <person name="Pajuelo D."/>
            <person name="Ebbesson L."/>
            <person name="Teles M."/>
            <person name="MacKenzie S."/>
            <person name="Amaro C."/>
        </authorList>
    </citation>
    <scope>NUCLEOTIDE SEQUENCE</scope>
</reference>
<name>A0A0E9PBJ1_ANGAN</name>
<sequence>MKFRTYKLRNIKFVNVLRKYQGINLRHSGIVLYISATL</sequence>